<dbReference type="EMBL" id="JAKMUS010000003">
    <property type="protein sequence ID" value="MCZ9293492.1"/>
    <property type="molecule type" value="Genomic_DNA"/>
</dbReference>
<dbReference type="RefSeq" id="WP_269964945.1">
    <property type="nucleotide sequence ID" value="NZ_JAKMUS010000003.1"/>
</dbReference>
<sequence>MRGNDRKQNRQQNRKQKGLSLGEIRDIAAAFPRAAVTGPAAARLMGLPTLEWVEAVDLRYLSGAKPGKQPKDPRVVYRSGSFRKDLVEEHNGVLTVHPIQVFFDIYRYYGRLDALVPMEHLRYYRKVSQEALLYWARSMLPRANGIRGFEGVVGWSAGTSQSALETIGRDAVLRAEIPEAHTFEFQVEVVFEDIFAQQRFASVDMMINGWLAVEFDGRIKSDGTYGDGVKVLLDQLDRQHEIQALGFSVVRAGWRDVVSGKLVRDLRRLLRAQPRAA</sequence>
<gene>
    <name evidence="1" type="ORF">L8U60_03175</name>
</gene>
<evidence type="ECO:0000313" key="2">
    <source>
        <dbReference type="Proteomes" id="UP001146468"/>
    </source>
</evidence>
<dbReference type="AlphaFoldDB" id="A0A9X3LSX8"/>
<organism evidence="1 2">
    <name type="scientific">Corynebacterium meitnerae</name>
    <dbReference type="NCBI Taxonomy" id="2913498"/>
    <lineage>
        <taxon>Bacteria</taxon>
        <taxon>Bacillati</taxon>
        <taxon>Actinomycetota</taxon>
        <taxon>Actinomycetes</taxon>
        <taxon>Mycobacteriales</taxon>
        <taxon>Corynebacteriaceae</taxon>
        <taxon>Corynebacterium</taxon>
    </lineage>
</organism>
<accession>A0A9X3LSX8</accession>
<evidence type="ECO:0008006" key="3">
    <source>
        <dbReference type="Google" id="ProtNLM"/>
    </source>
</evidence>
<proteinExistence type="predicted"/>
<dbReference type="Proteomes" id="UP001146468">
    <property type="component" value="Unassembled WGS sequence"/>
</dbReference>
<protein>
    <recommendedName>
        <fullName evidence="3">DUF559 domain-containing protein</fullName>
    </recommendedName>
</protein>
<keyword evidence="2" id="KW-1185">Reference proteome</keyword>
<evidence type="ECO:0000313" key="1">
    <source>
        <dbReference type="EMBL" id="MCZ9293492.1"/>
    </source>
</evidence>
<reference evidence="1" key="1">
    <citation type="submission" date="2022-02" db="EMBL/GenBank/DDBJ databases">
        <title>Corynebacterium sp. from urogenital microbiome.</title>
        <authorList>
            <person name="Cappelli E.A."/>
            <person name="Ribeiro T.G."/>
            <person name="Peixe L."/>
        </authorList>
    </citation>
    <scope>NUCLEOTIDE SEQUENCE</scope>
    <source>
        <strain evidence="1">C8Ua_172</strain>
    </source>
</reference>
<name>A0A9X3LSX8_9CORY</name>
<comment type="caution">
    <text evidence="1">The sequence shown here is derived from an EMBL/GenBank/DDBJ whole genome shotgun (WGS) entry which is preliminary data.</text>
</comment>